<dbReference type="OrthoDB" id="350691at2157"/>
<protein>
    <submittedName>
        <fullName evidence="1">Uncharacterized protein</fullName>
    </submittedName>
</protein>
<evidence type="ECO:0000313" key="2">
    <source>
        <dbReference type="Proteomes" id="UP000766550"/>
    </source>
</evidence>
<reference evidence="1 2" key="1">
    <citation type="submission" date="2021-06" db="EMBL/GenBank/DDBJ databases">
        <title>New haloarchaea isolates fom saline soil.</title>
        <authorList>
            <person name="Duran-Viseras A."/>
            <person name="Sanchez-Porro C.S."/>
            <person name="Ventosa A."/>
        </authorList>
    </citation>
    <scope>NUCLEOTIDE SEQUENCE [LARGE SCALE GENOMIC DNA]</scope>
    <source>
        <strain evidence="1 2">JCM 183640</strain>
    </source>
</reference>
<dbReference type="Proteomes" id="UP000766550">
    <property type="component" value="Unassembled WGS sequence"/>
</dbReference>
<dbReference type="EMBL" id="JAHQXF010000002">
    <property type="protein sequence ID" value="MBV0925201.1"/>
    <property type="molecule type" value="Genomic_DNA"/>
</dbReference>
<organism evidence="1 2">
    <name type="scientific">Haloarcula limicola</name>
    <dbReference type="NCBI Taxonomy" id="1429915"/>
    <lineage>
        <taxon>Archaea</taxon>
        <taxon>Methanobacteriati</taxon>
        <taxon>Methanobacteriota</taxon>
        <taxon>Stenosarchaea group</taxon>
        <taxon>Halobacteria</taxon>
        <taxon>Halobacteriales</taxon>
        <taxon>Haloarculaceae</taxon>
        <taxon>Haloarcula</taxon>
    </lineage>
</organism>
<accession>A0A8J7YAT4</accession>
<gene>
    <name evidence="1" type="ORF">KTS45_13430</name>
</gene>
<comment type="caution">
    <text evidence="1">The sequence shown here is derived from an EMBL/GenBank/DDBJ whole genome shotgun (WGS) entry which is preliminary data.</text>
</comment>
<sequence length="66" mass="7577">MGIVEAELATFELSDGTQCRIELNRNDRVHLHVDTVRLDLTRDELTHFVDVVSKGKDNLVEIKEEI</sequence>
<dbReference type="AlphaFoldDB" id="A0A8J7YAT4"/>
<dbReference type="RefSeq" id="WP_162318038.1">
    <property type="nucleotide sequence ID" value="NZ_JAHQXF010000002.1"/>
</dbReference>
<proteinExistence type="predicted"/>
<evidence type="ECO:0000313" key="1">
    <source>
        <dbReference type="EMBL" id="MBV0925201.1"/>
    </source>
</evidence>
<name>A0A8J7YAT4_9EURY</name>
<keyword evidence="2" id="KW-1185">Reference proteome</keyword>